<dbReference type="EMBL" id="CAJPVJ010029568">
    <property type="protein sequence ID" value="CAG2179972.1"/>
    <property type="molecule type" value="Genomic_DNA"/>
</dbReference>
<feature type="non-terminal residue" evidence="1">
    <location>
        <position position="1"/>
    </location>
</feature>
<protein>
    <submittedName>
        <fullName evidence="1">Uncharacterized protein</fullName>
    </submittedName>
</protein>
<evidence type="ECO:0000313" key="2">
    <source>
        <dbReference type="EMBL" id="CAD7662835.1"/>
    </source>
</evidence>
<evidence type="ECO:0000313" key="3">
    <source>
        <dbReference type="Proteomes" id="UP000728032"/>
    </source>
</evidence>
<proteinExistence type="predicted"/>
<accession>A0A7R9MNV4</accession>
<name>A0A7R9MNV4_9ACAR</name>
<dbReference type="EMBL" id="OC944393">
    <property type="protein sequence ID" value="CAD7662835.1"/>
    <property type="molecule type" value="Genomic_DNA"/>
</dbReference>
<organism evidence="1">
    <name type="scientific">Oppiella nova</name>
    <dbReference type="NCBI Taxonomy" id="334625"/>
    <lineage>
        <taxon>Eukaryota</taxon>
        <taxon>Metazoa</taxon>
        <taxon>Ecdysozoa</taxon>
        <taxon>Arthropoda</taxon>
        <taxon>Chelicerata</taxon>
        <taxon>Arachnida</taxon>
        <taxon>Acari</taxon>
        <taxon>Acariformes</taxon>
        <taxon>Sarcoptiformes</taxon>
        <taxon>Oribatida</taxon>
        <taxon>Brachypylina</taxon>
        <taxon>Oppioidea</taxon>
        <taxon>Oppiidae</taxon>
        <taxon>Oppiella</taxon>
    </lineage>
</organism>
<reference evidence="1" key="1">
    <citation type="submission" date="2020-11" db="EMBL/GenBank/DDBJ databases">
        <authorList>
            <person name="Tran Van P."/>
        </authorList>
    </citation>
    <scope>NUCLEOTIDE SEQUENCE</scope>
</reference>
<sequence>MFYRCKCFLTNNYFVSKYKLHVKYGNTSDTDFWTQFGDQLAANGCDSEAKRAEVLTQLKTEFDRRSRLDAEAVKRI</sequence>
<evidence type="ECO:0000313" key="1">
    <source>
        <dbReference type="EMBL" id="CAD7662827.1"/>
    </source>
</evidence>
<dbReference type="AlphaFoldDB" id="A0A7R9MNV4"/>
<dbReference type="EMBL" id="CAJPVJ010029554">
    <property type="protein sequence ID" value="CAG2179964.1"/>
    <property type="molecule type" value="Genomic_DNA"/>
</dbReference>
<keyword evidence="3" id="KW-1185">Reference proteome</keyword>
<dbReference type="EMBL" id="OC944379">
    <property type="protein sequence ID" value="CAD7662827.1"/>
    <property type="molecule type" value="Genomic_DNA"/>
</dbReference>
<gene>
    <name evidence="1" type="ORF">ONB1V03_LOCUS19387</name>
    <name evidence="2" type="ORF">ONB1V03_LOCUS19395</name>
</gene>
<dbReference type="Proteomes" id="UP000728032">
    <property type="component" value="Unassembled WGS sequence"/>
</dbReference>